<dbReference type="Proteomes" id="UP000631114">
    <property type="component" value="Unassembled WGS sequence"/>
</dbReference>
<feature type="non-terminal residue" evidence="1">
    <location>
        <position position="1"/>
    </location>
</feature>
<protein>
    <submittedName>
        <fullName evidence="1">Uncharacterized protein</fullName>
    </submittedName>
</protein>
<comment type="caution">
    <text evidence="1">The sequence shown here is derived from an EMBL/GenBank/DDBJ whole genome shotgun (WGS) entry which is preliminary data.</text>
</comment>
<organism evidence="1 2">
    <name type="scientific">Coptis chinensis</name>
    <dbReference type="NCBI Taxonomy" id="261450"/>
    <lineage>
        <taxon>Eukaryota</taxon>
        <taxon>Viridiplantae</taxon>
        <taxon>Streptophyta</taxon>
        <taxon>Embryophyta</taxon>
        <taxon>Tracheophyta</taxon>
        <taxon>Spermatophyta</taxon>
        <taxon>Magnoliopsida</taxon>
        <taxon>Ranunculales</taxon>
        <taxon>Ranunculaceae</taxon>
        <taxon>Coptidoideae</taxon>
        <taxon>Coptis</taxon>
    </lineage>
</organism>
<gene>
    <name evidence="1" type="ORF">IFM89_005908</name>
</gene>
<dbReference type="AlphaFoldDB" id="A0A835LTI3"/>
<name>A0A835LTI3_9MAGN</name>
<accession>A0A835LTI3</accession>
<reference evidence="1 2" key="1">
    <citation type="submission" date="2020-10" db="EMBL/GenBank/DDBJ databases">
        <title>The Coptis chinensis genome and diversification of protoberbering-type alkaloids.</title>
        <authorList>
            <person name="Wang B."/>
            <person name="Shu S."/>
            <person name="Song C."/>
            <person name="Liu Y."/>
        </authorList>
    </citation>
    <scope>NUCLEOTIDE SEQUENCE [LARGE SCALE GENOMIC DNA]</scope>
    <source>
        <strain evidence="1">HL-2020</strain>
        <tissue evidence="1">Leaf</tissue>
    </source>
</reference>
<proteinExistence type="predicted"/>
<evidence type="ECO:0000313" key="1">
    <source>
        <dbReference type="EMBL" id="KAF9604327.1"/>
    </source>
</evidence>
<dbReference type="EMBL" id="JADFTS010000005">
    <property type="protein sequence ID" value="KAF9604327.1"/>
    <property type="molecule type" value="Genomic_DNA"/>
</dbReference>
<evidence type="ECO:0000313" key="2">
    <source>
        <dbReference type="Proteomes" id="UP000631114"/>
    </source>
</evidence>
<sequence>VLGGTTQPIEGRTCFQLKEWMFGQRWVAYNILQVWTVEYGYGCSVSPAGLLKWNWIC</sequence>
<keyword evidence="2" id="KW-1185">Reference proteome</keyword>